<comment type="caution">
    <text evidence="1">The sequence shown here is derived from an EMBL/GenBank/DDBJ whole genome shotgun (WGS) entry which is preliminary data.</text>
</comment>
<reference evidence="1" key="1">
    <citation type="journal article" date="2023" name="Science">
        <title>Genome structures resolve the early diversification of teleost fishes.</title>
        <authorList>
            <person name="Parey E."/>
            <person name="Louis A."/>
            <person name="Montfort J."/>
            <person name="Bouchez O."/>
            <person name="Roques C."/>
            <person name="Iampietro C."/>
            <person name="Lluch J."/>
            <person name="Castinel A."/>
            <person name="Donnadieu C."/>
            <person name="Desvignes T."/>
            <person name="Floi Bucao C."/>
            <person name="Jouanno E."/>
            <person name="Wen M."/>
            <person name="Mejri S."/>
            <person name="Dirks R."/>
            <person name="Jansen H."/>
            <person name="Henkel C."/>
            <person name="Chen W.J."/>
            <person name="Zahm M."/>
            <person name="Cabau C."/>
            <person name="Klopp C."/>
            <person name="Thompson A.W."/>
            <person name="Robinson-Rechavi M."/>
            <person name="Braasch I."/>
            <person name="Lecointre G."/>
            <person name="Bobe J."/>
            <person name="Postlethwait J.H."/>
            <person name="Berthelot C."/>
            <person name="Roest Crollius H."/>
            <person name="Guiguen Y."/>
        </authorList>
    </citation>
    <scope>NUCLEOTIDE SEQUENCE</scope>
    <source>
        <strain evidence="1">Concon-B</strain>
    </source>
</reference>
<sequence>MHEGSTDHVGATLGIRTSNLYLLSDVKKSPRHYLCATVRYRVWMSSSGLRMRLQKSLRAALQWTDEDETPGTQEK</sequence>
<dbReference type="AlphaFoldDB" id="A0A9Q1HMY7"/>
<dbReference type="Proteomes" id="UP001152803">
    <property type="component" value="Unassembled WGS sequence"/>
</dbReference>
<evidence type="ECO:0000313" key="2">
    <source>
        <dbReference type="Proteomes" id="UP001152803"/>
    </source>
</evidence>
<evidence type="ECO:0000313" key="1">
    <source>
        <dbReference type="EMBL" id="KAJ8249751.1"/>
    </source>
</evidence>
<gene>
    <name evidence="1" type="ORF">COCON_G00229670</name>
</gene>
<dbReference type="EMBL" id="JAFJMO010000019">
    <property type="protein sequence ID" value="KAJ8249751.1"/>
    <property type="molecule type" value="Genomic_DNA"/>
</dbReference>
<name>A0A9Q1HMY7_CONCO</name>
<accession>A0A9Q1HMY7</accession>
<proteinExistence type="predicted"/>
<keyword evidence="2" id="KW-1185">Reference proteome</keyword>
<organism evidence="1 2">
    <name type="scientific">Conger conger</name>
    <name type="common">Conger eel</name>
    <name type="synonym">Muraena conger</name>
    <dbReference type="NCBI Taxonomy" id="82655"/>
    <lineage>
        <taxon>Eukaryota</taxon>
        <taxon>Metazoa</taxon>
        <taxon>Chordata</taxon>
        <taxon>Craniata</taxon>
        <taxon>Vertebrata</taxon>
        <taxon>Euteleostomi</taxon>
        <taxon>Actinopterygii</taxon>
        <taxon>Neopterygii</taxon>
        <taxon>Teleostei</taxon>
        <taxon>Anguilliformes</taxon>
        <taxon>Congridae</taxon>
        <taxon>Conger</taxon>
    </lineage>
</organism>
<protein>
    <submittedName>
        <fullName evidence="1">Uncharacterized protein</fullName>
    </submittedName>
</protein>